<accession>A0ABW5X748</accession>
<evidence type="ECO:0000256" key="4">
    <source>
        <dbReference type="PIRNR" id="PIRNR038994"/>
    </source>
</evidence>
<dbReference type="InterPro" id="IPR032466">
    <property type="entry name" value="Metal_Hydrolase"/>
</dbReference>
<dbReference type="PIRSF" id="PIRSF038994">
    <property type="entry name" value="NagA"/>
    <property type="match status" value="1"/>
</dbReference>
<dbReference type="GO" id="GO:0008448">
    <property type="term" value="F:N-acetylglucosamine-6-phosphate deacetylase activity"/>
    <property type="evidence" value="ECO:0007669"/>
    <property type="project" value="UniProtKB-EC"/>
</dbReference>
<dbReference type="Gene3D" id="3.20.20.140">
    <property type="entry name" value="Metal-dependent hydrolases"/>
    <property type="match status" value="1"/>
</dbReference>
<keyword evidence="7" id="KW-1185">Reference proteome</keyword>
<reference evidence="7" key="1">
    <citation type="journal article" date="2019" name="Int. J. Syst. Evol. Microbiol.">
        <title>The Global Catalogue of Microorganisms (GCM) 10K type strain sequencing project: providing services to taxonomists for standard genome sequencing and annotation.</title>
        <authorList>
            <consortium name="The Broad Institute Genomics Platform"/>
            <consortium name="The Broad Institute Genome Sequencing Center for Infectious Disease"/>
            <person name="Wu L."/>
            <person name="Ma J."/>
        </authorList>
    </citation>
    <scope>NUCLEOTIDE SEQUENCE [LARGE SCALE GENOMIC DNA]</scope>
    <source>
        <strain evidence="7">KCTC 52925</strain>
    </source>
</reference>
<evidence type="ECO:0000256" key="3">
    <source>
        <dbReference type="ARBA" id="ARBA00022801"/>
    </source>
</evidence>
<dbReference type="PANTHER" id="PTHR11113:SF14">
    <property type="entry name" value="N-ACETYLGLUCOSAMINE-6-PHOSPHATE DEACETYLASE"/>
    <property type="match status" value="1"/>
</dbReference>
<evidence type="ECO:0000256" key="1">
    <source>
        <dbReference type="ARBA" id="ARBA00010716"/>
    </source>
</evidence>
<evidence type="ECO:0000313" key="7">
    <source>
        <dbReference type="Proteomes" id="UP001597438"/>
    </source>
</evidence>
<dbReference type="RefSeq" id="WP_251740696.1">
    <property type="nucleotide sequence ID" value="NZ_JBHUOJ010000033.1"/>
</dbReference>
<keyword evidence="3 4" id="KW-0378">Hydrolase</keyword>
<dbReference type="Pfam" id="PF01979">
    <property type="entry name" value="Amidohydro_1"/>
    <property type="match status" value="1"/>
</dbReference>
<gene>
    <name evidence="6" type="ORF">ACFSYS_15850</name>
</gene>
<comment type="caution">
    <text evidence="6">The sequence shown here is derived from an EMBL/GenBank/DDBJ whole genome shotgun (WGS) entry which is preliminary data.</text>
</comment>
<sequence>MASTLKGIHYKTEEPIELEIKSGLIMAIHSTSALKANQFIAPGLVDLQINGFRGIDFNEPGLTEEKVLTITQELFKEGVTGYFPTLITNSDAAISSTLEIILKSCAGNKVLNESIMGIHLEGPFLSSEDGPRGAHPLKYIQAPDWELFCKWQEIAQGKIKIITLAPELPGALSFIKNCVKNGVTVAIGHTAASPEQIQEAVVTGARFSTHLGNASHLVMPRHANYIWEQLASEDLWATLIADGFHLPESLLKVFLRVKKNKSVLISDSTKFAGLPPGSYQSHIGRAVELDENGRLFMKGSPKMLAGSARSLLDCVDHLISTKIDTLSNIFDMASLRPNELLGNTTRCGLKEGNTADLIVLERASNTTKIIQTIKSGEVVYSL</sequence>
<dbReference type="EC" id="3.5.1.25" evidence="6"/>
<organism evidence="6 7">
    <name type="scientific">Christiangramia antarctica</name>
    <dbReference type="NCBI Taxonomy" id="2058158"/>
    <lineage>
        <taxon>Bacteria</taxon>
        <taxon>Pseudomonadati</taxon>
        <taxon>Bacteroidota</taxon>
        <taxon>Flavobacteriia</taxon>
        <taxon>Flavobacteriales</taxon>
        <taxon>Flavobacteriaceae</taxon>
        <taxon>Christiangramia</taxon>
    </lineage>
</organism>
<dbReference type="SUPFAM" id="SSF51556">
    <property type="entry name" value="Metallo-dependent hydrolases"/>
    <property type="match status" value="1"/>
</dbReference>
<proteinExistence type="inferred from homology"/>
<feature type="domain" description="Amidohydrolase-related" evidence="5">
    <location>
        <begin position="39"/>
        <end position="379"/>
    </location>
</feature>
<dbReference type="InterPro" id="IPR006680">
    <property type="entry name" value="Amidohydro-rel"/>
</dbReference>
<name>A0ABW5X748_9FLAO</name>
<dbReference type="PANTHER" id="PTHR11113">
    <property type="entry name" value="N-ACETYLGLUCOSAMINE-6-PHOSPHATE DEACETYLASE"/>
    <property type="match status" value="1"/>
</dbReference>
<evidence type="ECO:0000313" key="6">
    <source>
        <dbReference type="EMBL" id="MFD2834766.1"/>
    </source>
</evidence>
<protein>
    <submittedName>
        <fullName evidence="6">N-acetylglucosamine-6-phosphate deacetylase</fullName>
        <ecNumber evidence="6">3.5.1.25</ecNumber>
    </submittedName>
</protein>
<keyword evidence="4" id="KW-0119">Carbohydrate metabolism</keyword>
<dbReference type="InterPro" id="IPR003764">
    <property type="entry name" value="GlcNAc_6-P_deAcase"/>
</dbReference>
<evidence type="ECO:0000259" key="5">
    <source>
        <dbReference type="Pfam" id="PF01979"/>
    </source>
</evidence>
<keyword evidence="2" id="KW-0479">Metal-binding</keyword>
<evidence type="ECO:0000256" key="2">
    <source>
        <dbReference type="ARBA" id="ARBA00022723"/>
    </source>
</evidence>
<dbReference type="EMBL" id="JBHUOJ010000033">
    <property type="protein sequence ID" value="MFD2834766.1"/>
    <property type="molecule type" value="Genomic_DNA"/>
</dbReference>
<dbReference type="Proteomes" id="UP001597438">
    <property type="component" value="Unassembled WGS sequence"/>
</dbReference>
<comment type="similarity">
    <text evidence="1 4">Belongs to the metallo-dependent hydrolases superfamily. NagA family.</text>
</comment>